<dbReference type="Proteomes" id="UP001221142">
    <property type="component" value="Unassembled WGS sequence"/>
</dbReference>
<evidence type="ECO:0000313" key="2">
    <source>
        <dbReference type="Proteomes" id="UP001221142"/>
    </source>
</evidence>
<accession>A0AAD7C047</accession>
<reference evidence="1" key="1">
    <citation type="submission" date="2023-03" db="EMBL/GenBank/DDBJ databases">
        <title>Massive genome expansion in bonnet fungi (Mycena s.s.) driven by repeated elements and novel gene families across ecological guilds.</title>
        <authorList>
            <consortium name="Lawrence Berkeley National Laboratory"/>
            <person name="Harder C.B."/>
            <person name="Miyauchi S."/>
            <person name="Viragh M."/>
            <person name="Kuo A."/>
            <person name="Thoen E."/>
            <person name="Andreopoulos B."/>
            <person name="Lu D."/>
            <person name="Skrede I."/>
            <person name="Drula E."/>
            <person name="Henrissat B."/>
            <person name="Morin E."/>
            <person name="Kohler A."/>
            <person name="Barry K."/>
            <person name="LaButti K."/>
            <person name="Morin E."/>
            <person name="Salamov A."/>
            <person name="Lipzen A."/>
            <person name="Mereny Z."/>
            <person name="Hegedus B."/>
            <person name="Baldrian P."/>
            <person name="Stursova M."/>
            <person name="Weitz H."/>
            <person name="Taylor A."/>
            <person name="Grigoriev I.V."/>
            <person name="Nagy L.G."/>
            <person name="Martin F."/>
            <person name="Kauserud H."/>
        </authorList>
    </citation>
    <scope>NUCLEOTIDE SEQUENCE</scope>
    <source>
        <strain evidence="1">9284</strain>
    </source>
</reference>
<keyword evidence="2" id="KW-1185">Reference proteome</keyword>
<dbReference type="EMBL" id="JARKIF010000007">
    <property type="protein sequence ID" value="KAJ7635208.1"/>
    <property type="molecule type" value="Genomic_DNA"/>
</dbReference>
<evidence type="ECO:0008006" key="3">
    <source>
        <dbReference type="Google" id="ProtNLM"/>
    </source>
</evidence>
<proteinExistence type="predicted"/>
<organism evidence="1 2">
    <name type="scientific">Roridomyces roridus</name>
    <dbReference type="NCBI Taxonomy" id="1738132"/>
    <lineage>
        <taxon>Eukaryota</taxon>
        <taxon>Fungi</taxon>
        <taxon>Dikarya</taxon>
        <taxon>Basidiomycota</taxon>
        <taxon>Agaricomycotina</taxon>
        <taxon>Agaricomycetes</taxon>
        <taxon>Agaricomycetidae</taxon>
        <taxon>Agaricales</taxon>
        <taxon>Marasmiineae</taxon>
        <taxon>Mycenaceae</taxon>
        <taxon>Roridomyces</taxon>
    </lineage>
</organism>
<sequence length="475" mass="53205">MDTYHSTSIGTPQMKWATQVACSTAQSASALTPGDLRALVIKLEARLVAQDDEIGVLQRLNGELWQEIRRLKGPRLPLEIFLLIVDAASEDKAALKTFSLVSHGWMYVARRHLFNKISFRGHDTGTASILSSPFCTLFPHVRTIDITAPSNYYDEGFDYFAIPGLSPPRVDTHRIDELLVHIPKFSALTTLGLYSMELADLDAVERALPASMKRRVRRLKIHSPEYISMRLIAAFVSTFEGLTTLECGEIFEYWREDVVAAFFVDDSTPTPMSPPPVTVRSLVLHEKGQLESAVLEWFTEQHGGVIDSLVVRHSSSILGLKNLSRFGPTLSNIELSFYQPEEAGLDTLFDNLQSLKSVSLTFGQFAFDQLAPSLFSRLPSNIEEITLHLMDVAAHDQLRYRERREAWSRLDCMLADSEEKRFAALRRVSIFCAKGGGAMGIDSEEGARKRIFRLLPKFAVAAEQEKEVQLVVGIV</sequence>
<comment type="caution">
    <text evidence="1">The sequence shown here is derived from an EMBL/GenBank/DDBJ whole genome shotgun (WGS) entry which is preliminary data.</text>
</comment>
<evidence type="ECO:0000313" key="1">
    <source>
        <dbReference type="EMBL" id="KAJ7635208.1"/>
    </source>
</evidence>
<protein>
    <recommendedName>
        <fullName evidence="3">F-box domain-containing protein</fullName>
    </recommendedName>
</protein>
<name>A0AAD7C047_9AGAR</name>
<gene>
    <name evidence="1" type="ORF">FB45DRAFT_911051</name>
</gene>
<dbReference type="AlphaFoldDB" id="A0AAD7C047"/>